<accession>A0ABY5V0N8</accession>
<evidence type="ECO:0000256" key="2">
    <source>
        <dbReference type="ARBA" id="ARBA00022679"/>
    </source>
</evidence>
<evidence type="ECO:0000256" key="1">
    <source>
        <dbReference type="ARBA" id="ARBA00022603"/>
    </source>
</evidence>
<comment type="similarity">
    <text evidence="4 5">Belongs to the RNA methyltransferase RlmH family.</text>
</comment>
<proteinExistence type="inferred from homology"/>
<dbReference type="PANTHER" id="PTHR33603">
    <property type="entry name" value="METHYLTRANSFERASE"/>
    <property type="match status" value="1"/>
</dbReference>
<keyword evidence="5" id="KW-0698">rRNA processing</keyword>
<dbReference type="InterPro" id="IPR029026">
    <property type="entry name" value="tRNA_m1G_MTases_N"/>
</dbReference>
<dbReference type="GeneID" id="82890698"/>
<feature type="binding site" evidence="5">
    <location>
        <position position="73"/>
    </location>
    <ligand>
        <name>S-adenosyl-L-methionine</name>
        <dbReference type="ChEBI" id="CHEBI:59789"/>
    </ligand>
</feature>
<comment type="function">
    <text evidence="5">Specifically methylates the pseudouridine at position 1915 (m3Psi1915) in 23S rRNA.</text>
</comment>
<evidence type="ECO:0000256" key="5">
    <source>
        <dbReference type="HAMAP-Rule" id="MF_00658"/>
    </source>
</evidence>
<dbReference type="EC" id="2.1.1.177" evidence="5"/>
<dbReference type="Gene3D" id="3.40.1280.10">
    <property type="match status" value="1"/>
</dbReference>
<dbReference type="EMBL" id="CP102294">
    <property type="protein sequence ID" value="UWN57790.1"/>
    <property type="molecule type" value="Genomic_DNA"/>
</dbReference>
<dbReference type="Pfam" id="PF02590">
    <property type="entry name" value="SPOUT_MTase"/>
    <property type="match status" value="1"/>
</dbReference>
<organism evidence="6 7">
    <name type="scientific">Alistipes ihumii AP11</name>
    <dbReference type="NCBI Taxonomy" id="1211813"/>
    <lineage>
        <taxon>Bacteria</taxon>
        <taxon>Pseudomonadati</taxon>
        <taxon>Bacteroidota</taxon>
        <taxon>Bacteroidia</taxon>
        <taxon>Bacteroidales</taxon>
        <taxon>Rikenellaceae</taxon>
        <taxon>Alistipes</taxon>
    </lineage>
</organism>
<comment type="subunit">
    <text evidence="5">Homodimer.</text>
</comment>
<dbReference type="Proteomes" id="UP001059295">
    <property type="component" value="Chromosome"/>
</dbReference>
<gene>
    <name evidence="5 6" type="primary">rlmH</name>
    <name evidence="6" type="ORF">NQ491_03150</name>
</gene>
<evidence type="ECO:0000256" key="3">
    <source>
        <dbReference type="ARBA" id="ARBA00022691"/>
    </source>
</evidence>
<evidence type="ECO:0000313" key="6">
    <source>
        <dbReference type="EMBL" id="UWN57790.1"/>
    </source>
</evidence>
<evidence type="ECO:0000256" key="4">
    <source>
        <dbReference type="ARBA" id="ARBA00038303"/>
    </source>
</evidence>
<dbReference type="PIRSF" id="PIRSF004505">
    <property type="entry name" value="MT_bac"/>
    <property type="match status" value="1"/>
</dbReference>
<protein>
    <recommendedName>
        <fullName evidence="5">Ribosomal RNA large subunit methyltransferase H</fullName>
        <ecNumber evidence="5">2.1.1.177</ecNumber>
    </recommendedName>
    <alternativeName>
        <fullName evidence="5">23S rRNA (pseudouridine1915-N3)-methyltransferase</fullName>
    </alternativeName>
    <alternativeName>
        <fullName evidence="5">23S rRNA m3Psi1915 methyltransferase</fullName>
    </alternativeName>
    <alternativeName>
        <fullName evidence="5">rRNA (pseudouridine-N3-)-methyltransferase RlmH</fullName>
    </alternativeName>
</protein>
<keyword evidence="3 5" id="KW-0949">S-adenosyl-L-methionine</keyword>
<dbReference type="HAMAP" id="MF_00658">
    <property type="entry name" value="23SrRNA_methyltr_H"/>
    <property type="match status" value="1"/>
</dbReference>
<keyword evidence="7" id="KW-1185">Reference proteome</keyword>
<dbReference type="NCBIfam" id="NF000990">
    <property type="entry name" value="PRK00103.2-4"/>
    <property type="match status" value="1"/>
</dbReference>
<keyword evidence="2 5" id="KW-0808">Transferase</keyword>
<dbReference type="CDD" id="cd18081">
    <property type="entry name" value="RlmH-like"/>
    <property type="match status" value="1"/>
</dbReference>
<feature type="binding site" evidence="5">
    <location>
        <position position="105"/>
    </location>
    <ligand>
        <name>S-adenosyl-L-methionine</name>
        <dbReference type="ChEBI" id="CHEBI:59789"/>
    </ligand>
</feature>
<dbReference type="RefSeq" id="WP_019244776.1">
    <property type="nucleotide sequence ID" value="NZ_CAPH01000003.1"/>
</dbReference>
<keyword evidence="5" id="KW-0963">Cytoplasm</keyword>
<name>A0ABY5V0N8_9BACT</name>
<dbReference type="InterPro" id="IPR003742">
    <property type="entry name" value="RlmH-like"/>
</dbReference>
<comment type="catalytic activity">
    <reaction evidence="5">
        <text>pseudouridine(1915) in 23S rRNA + S-adenosyl-L-methionine = N(3)-methylpseudouridine(1915) in 23S rRNA + S-adenosyl-L-homocysteine + H(+)</text>
        <dbReference type="Rhea" id="RHEA:42752"/>
        <dbReference type="Rhea" id="RHEA-COMP:10221"/>
        <dbReference type="Rhea" id="RHEA-COMP:10222"/>
        <dbReference type="ChEBI" id="CHEBI:15378"/>
        <dbReference type="ChEBI" id="CHEBI:57856"/>
        <dbReference type="ChEBI" id="CHEBI:59789"/>
        <dbReference type="ChEBI" id="CHEBI:65314"/>
        <dbReference type="ChEBI" id="CHEBI:74486"/>
        <dbReference type="EC" id="2.1.1.177"/>
    </reaction>
</comment>
<evidence type="ECO:0000313" key="7">
    <source>
        <dbReference type="Proteomes" id="UP001059295"/>
    </source>
</evidence>
<dbReference type="SUPFAM" id="SSF75217">
    <property type="entry name" value="alpha/beta knot"/>
    <property type="match status" value="1"/>
</dbReference>
<reference evidence="6" key="1">
    <citation type="journal article" date="2022" name="Cell">
        <title>Design, construction, and in vivo augmentation of a complex gut microbiome.</title>
        <authorList>
            <person name="Cheng A.G."/>
            <person name="Ho P.Y."/>
            <person name="Aranda-Diaz A."/>
            <person name="Jain S."/>
            <person name="Yu F.B."/>
            <person name="Meng X."/>
            <person name="Wang M."/>
            <person name="Iakiviak M."/>
            <person name="Nagashima K."/>
            <person name="Zhao A."/>
            <person name="Murugkar P."/>
            <person name="Patil A."/>
            <person name="Atabakhsh K."/>
            <person name="Weakley A."/>
            <person name="Yan J."/>
            <person name="Brumbaugh A.R."/>
            <person name="Higginbottom S."/>
            <person name="Dimas A."/>
            <person name="Shiver A.L."/>
            <person name="Deutschbauer A."/>
            <person name="Neff N."/>
            <person name="Sonnenburg J.L."/>
            <person name="Huang K.C."/>
            <person name="Fischbach M.A."/>
        </authorList>
    </citation>
    <scope>NUCLEOTIDE SEQUENCE</scope>
    <source>
        <strain evidence="6">AP11</strain>
    </source>
</reference>
<sequence length="157" mass="18002">MKVDLIVVGKTDQAEVRSLVAAYLKRLNFYTKVTLTELPDLKNTRSLSAESQKRQEGEALLRQFGEGDYVVLLDEKGAQLRSVDFALWLQKRMNSGLRRLCFVIGGPYGFSPKVYERADGRLSLSAMTFSHQIVRALFAEQLYRAFTIIRNEPYHHE</sequence>
<dbReference type="InterPro" id="IPR029028">
    <property type="entry name" value="Alpha/beta_knot_MTases"/>
</dbReference>
<dbReference type="PANTHER" id="PTHR33603:SF1">
    <property type="entry name" value="RIBOSOMAL RNA LARGE SUBUNIT METHYLTRANSFERASE H"/>
    <property type="match status" value="1"/>
</dbReference>
<comment type="subcellular location">
    <subcellularLocation>
        <location evidence="5">Cytoplasm</location>
    </subcellularLocation>
</comment>
<keyword evidence="1 5" id="KW-0489">Methyltransferase</keyword>
<feature type="binding site" evidence="5">
    <location>
        <begin position="124"/>
        <end position="129"/>
    </location>
    <ligand>
        <name>S-adenosyl-L-methionine</name>
        <dbReference type="ChEBI" id="CHEBI:59789"/>
    </ligand>
</feature>